<keyword evidence="3" id="KW-0805">Transcription regulation</keyword>
<dbReference type="InterPro" id="IPR050661">
    <property type="entry name" value="BglG_antiterminators"/>
</dbReference>
<dbReference type="GO" id="GO:0009401">
    <property type="term" value="P:phosphoenolpyruvate-dependent sugar phosphotransferase system"/>
    <property type="evidence" value="ECO:0007669"/>
    <property type="project" value="InterPro"/>
</dbReference>
<keyword evidence="9" id="KW-1185">Reference proteome</keyword>
<dbReference type="PROSITE" id="PS51372">
    <property type="entry name" value="PRD_2"/>
    <property type="match status" value="2"/>
</dbReference>
<evidence type="ECO:0000313" key="8">
    <source>
        <dbReference type="EMBL" id="PTM59530.1"/>
    </source>
</evidence>
<dbReference type="AlphaFoldDB" id="A0A2T4ZCB2"/>
<dbReference type="InterPro" id="IPR013196">
    <property type="entry name" value="HTH_11"/>
</dbReference>
<protein>
    <submittedName>
        <fullName evidence="8">BglG family transcriptional antiterminator</fullName>
    </submittedName>
</protein>
<accession>A0A2T4ZCB2</accession>
<dbReference type="OrthoDB" id="9813552at2"/>
<dbReference type="PROSITE" id="PS51094">
    <property type="entry name" value="PTS_EIIA_TYPE_2"/>
    <property type="match status" value="1"/>
</dbReference>
<dbReference type="GO" id="GO:0008982">
    <property type="term" value="F:protein-N(PI)-phosphohistidine-sugar phosphotransferase activity"/>
    <property type="evidence" value="ECO:0007669"/>
    <property type="project" value="InterPro"/>
</dbReference>
<feature type="domain" description="PRD" evidence="7">
    <location>
        <begin position="190"/>
        <end position="299"/>
    </location>
</feature>
<keyword evidence="4" id="KW-0804">Transcription</keyword>
<dbReference type="InterPro" id="IPR036390">
    <property type="entry name" value="WH_DNA-bd_sf"/>
</dbReference>
<organism evidence="8 9">
    <name type="scientific">Desmospora activa DSM 45169</name>
    <dbReference type="NCBI Taxonomy" id="1121389"/>
    <lineage>
        <taxon>Bacteria</taxon>
        <taxon>Bacillati</taxon>
        <taxon>Bacillota</taxon>
        <taxon>Bacilli</taxon>
        <taxon>Bacillales</taxon>
        <taxon>Thermoactinomycetaceae</taxon>
        <taxon>Desmospora</taxon>
    </lineage>
</organism>
<dbReference type="InterPro" id="IPR036634">
    <property type="entry name" value="PRD_sf"/>
</dbReference>
<dbReference type="InterPro" id="IPR036095">
    <property type="entry name" value="PTS_EIIB-like_sf"/>
</dbReference>
<feature type="domain" description="PTS EIIA type-2" evidence="5">
    <location>
        <begin position="566"/>
        <end position="709"/>
    </location>
</feature>
<comment type="caution">
    <text evidence="8">The sequence shown here is derived from an EMBL/GenBank/DDBJ whole genome shotgun (WGS) entry which is preliminary data.</text>
</comment>
<evidence type="ECO:0000259" key="5">
    <source>
        <dbReference type="PROSITE" id="PS51094"/>
    </source>
</evidence>
<evidence type="ECO:0000313" key="9">
    <source>
        <dbReference type="Proteomes" id="UP000241639"/>
    </source>
</evidence>
<dbReference type="Pfam" id="PF00874">
    <property type="entry name" value="PRD"/>
    <property type="match status" value="1"/>
</dbReference>
<dbReference type="Proteomes" id="UP000241639">
    <property type="component" value="Unassembled WGS sequence"/>
</dbReference>
<sequence length="711" mass="80598">MVASLTSRQRFLALHLLAREEFETVAALSAGFRVSPRTIRYDLKLLEGWFGEWGLELERRPRRGVILRGGRSERERAEIHLDTPEPRIVPLTKEERIRSITLFLLVQSDGLTVDQLARELDISRGTVLRDLDVVQKQLVVHGVVVERIPGRGLYTRSSEFHWRQAAAVLLTDMRQDGEYRSLPLQSGSDPFSGWPTEAMMREFEETLSRWGSPLVQALSGSALQVLAVYLALMVVRLKAGKWIEKAKKEPDDVKPLPEYAEALRLSHHLEERFCIDVPESETVHLTLRLLGAQRFQVLRTEIGENDPSVGRVVDGIIRVVSDMLQMPLERDKELQEGLSVHLKPALIRLRFGFFIKNPLLKEVRSRYPRIYAASQKAAFWVERVTGHSVPPSEIGYIAMHIGAAVWRFTATKPTVRRVLLVCASGVGTAKLLESHLRRELSGVVWTGVSTAAKAKEEAERHQVDFVISTLPLDDSFPDLPVHFISPVPTWEEIQILREKLLFVRRPERVPPISRLMALIDEHAHIRNRKGLEKRLTEWMGNHFSMPSPEVSSFSTGRMDCDPMLDQLLKSEHLCLQQSCSDWKEAVNTGARPLLERGMIERSYVEQIVRNMIEHGAYMVIAPGIALLHARPEDGVNAVCMSLLTLDEGVSFGHEANDPVDVVITFATLDNNMHLTALSQLMELLSDEQRLERLREAKTSPEAQRVIQPFLP</sequence>
<dbReference type="Gene3D" id="3.40.50.2300">
    <property type="match status" value="1"/>
</dbReference>
<dbReference type="SUPFAM" id="SSF55804">
    <property type="entry name" value="Phoshotransferase/anion transport protein"/>
    <property type="match status" value="1"/>
</dbReference>
<dbReference type="SUPFAM" id="SSF46785">
    <property type="entry name" value="Winged helix' DNA-binding domain"/>
    <property type="match status" value="2"/>
</dbReference>
<dbReference type="InterPro" id="IPR011608">
    <property type="entry name" value="PRD"/>
</dbReference>
<dbReference type="PROSITE" id="PS51099">
    <property type="entry name" value="PTS_EIIB_TYPE_2"/>
    <property type="match status" value="1"/>
</dbReference>
<dbReference type="SUPFAM" id="SSF52794">
    <property type="entry name" value="PTS system IIB component-like"/>
    <property type="match status" value="1"/>
</dbReference>
<gene>
    <name evidence="8" type="ORF">C8J48_2154</name>
</gene>
<keyword evidence="1" id="KW-0808">Transferase</keyword>
<evidence type="ECO:0000256" key="1">
    <source>
        <dbReference type="ARBA" id="ARBA00022679"/>
    </source>
</evidence>
<dbReference type="CDD" id="cd00211">
    <property type="entry name" value="PTS_IIA_fru"/>
    <property type="match status" value="1"/>
</dbReference>
<dbReference type="SUPFAM" id="SSF63520">
    <property type="entry name" value="PTS-regulatory domain, PRD"/>
    <property type="match status" value="2"/>
</dbReference>
<evidence type="ECO:0000259" key="7">
    <source>
        <dbReference type="PROSITE" id="PS51372"/>
    </source>
</evidence>
<reference evidence="8 9" key="1">
    <citation type="submission" date="2018-04" db="EMBL/GenBank/DDBJ databases">
        <title>Genomic Encyclopedia of Archaeal and Bacterial Type Strains, Phase II (KMG-II): from individual species to whole genera.</title>
        <authorList>
            <person name="Goeker M."/>
        </authorList>
    </citation>
    <scope>NUCLEOTIDE SEQUENCE [LARGE SCALE GENOMIC DNA]</scope>
    <source>
        <strain evidence="8 9">DSM 45169</strain>
    </source>
</reference>
<dbReference type="RefSeq" id="WP_107726593.1">
    <property type="nucleotide sequence ID" value="NZ_PZZP01000001.1"/>
</dbReference>
<dbReference type="InterPro" id="IPR013011">
    <property type="entry name" value="PTS_EIIB_2"/>
</dbReference>
<dbReference type="PANTHER" id="PTHR30185">
    <property type="entry name" value="CRYPTIC BETA-GLUCOSIDE BGL OPERON ANTITERMINATOR"/>
    <property type="match status" value="1"/>
</dbReference>
<dbReference type="InterPro" id="IPR036388">
    <property type="entry name" value="WH-like_DNA-bd_sf"/>
</dbReference>
<keyword evidence="2" id="KW-0677">Repeat</keyword>
<dbReference type="PANTHER" id="PTHR30185:SF18">
    <property type="entry name" value="TRANSCRIPTIONAL REGULATOR MTLR"/>
    <property type="match status" value="1"/>
</dbReference>
<dbReference type="Pfam" id="PF00359">
    <property type="entry name" value="PTS_EIIA_2"/>
    <property type="match status" value="1"/>
</dbReference>
<dbReference type="InterPro" id="IPR016152">
    <property type="entry name" value="PTrfase/Anion_transptr"/>
</dbReference>
<dbReference type="InterPro" id="IPR002178">
    <property type="entry name" value="PTS_EIIA_type-2_dom"/>
</dbReference>
<dbReference type="EMBL" id="PZZP01000001">
    <property type="protein sequence ID" value="PTM59530.1"/>
    <property type="molecule type" value="Genomic_DNA"/>
</dbReference>
<feature type="domain" description="PRD" evidence="7">
    <location>
        <begin position="304"/>
        <end position="411"/>
    </location>
</feature>
<evidence type="ECO:0000256" key="3">
    <source>
        <dbReference type="ARBA" id="ARBA00023015"/>
    </source>
</evidence>
<dbReference type="Gene3D" id="1.10.1790.10">
    <property type="entry name" value="PRD domain"/>
    <property type="match status" value="1"/>
</dbReference>
<evidence type="ECO:0000259" key="6">
    <source>
        <dbReference type="PROSITE" id="PS51099"/>
    </source>
</evidence>
<dbReference type="Gene3D" id="3.40.930.10">
    <property type="entry name" value="Mannitol-specific EII, Chain A"/>
    <property type="match status" value="1"/>
</dbReference>
<evidence type="ECO:0000256" key="2">
    <source>
        <dbReference type="ARBA" id="ARBA00022737"/>
    </source>
</evidence>
<evidence type="ECO:0000256" key="4">
    <source>
        <dbReference type="ARBA" id="ARBA00023163"/>
    </source>
</evidence>
<dbReference type="GO" id="GO:0006355">
    <property type="term" value="P:regulation of DNA-templated transcription"/>
    <property type="evidence" value="ECO:0007669"/>
    <property type="project" value="InterPro"/>
</dbReference>
<name>A0A2T4ZCB2_9BACL</name>
<dbReference type="Gene3D" id="1.10.10.10">
    <property type="entry name" value="Winged helix-like DNA-binding domain superfamily/Winged helix DNA-binding domain"/>
    <property type="match status" value="1"/>
</dbReference>
<dbReference type="CDD" id="cd05568">
    <property type="entry name" value="PTS_IIB_bgl_like"/>
    <property type="match status" value="1"/>
</dbReference>
<dbReference type="Pfam" id="PF08279">
    <property type="entry name" value="HTH_11"/>
    <property type="match status" value="1"/>
</dbReference>
<feature type="domain" description="PTS EIIB type-2" evidence="6">
    <location>
        <begin position="416"/>
        <end position="508"/>
    </location>
</feature>
<proteinExistence type="predicted"/>